<protein>
    <submittedName>
        <fullName evidence="2">Uncharacterized protein</fullName>
    </submittedName>
</protein>
<dbReference type="OrthoDB" id="10021429at2"/>
<evidence type="ECO:0000256" key="1">
    <source>
        <dbReference type="SAM" id="SignalP"/>
    </source>
</evidence>
<dbReference type="RefSeq" id="WP_132318704.1">
    <property type="nucleotide sequence ID" value="NZ_FWZT01000008.1"/>
</dbReference>
<dbReference type="EMBL" id="FWZT01000008">
    <property type="protein sequence ID" value="SMF27478.1"/>
    <property type="molecule type" value="Genomic_DNA"/>
</dbReference>
<feature type="chain" id="PRO_5012418703" evidence="1">
    <location>
        <begin position="31"/>
        <end position="184"/>
    </location>
</feature>
<dbReference type="Proteomes" id="UP000192907">
    <property type="component" value="Unassembled WGS sequence"/>
</dbReference>
<dbReference type="AlphaFoldDB" id="A0A1Y6BZ38"/>
<proteinExistence type="predicted"/>
<name>A0A1Y6BZ38_9BACT</name>
<keyword evidence="3" id="KW-1185">Reference proteome</keyword>
<reference evidence="3" key="1">
    <citation type="submission" date="2017-04" db="EMBL/GenBank/DDBJ databases">
        <authorList>
            <person name="Varghese N."/>
            <person name="Submissions S."/>
        </authorList>
    </citation>
    <scope>NUCLEOTIDE SEQUENCE [LARGE SCALE GENOMIC DNA]</scope>
    <source>
        <strain evidence="3">RKEM611</strain>
    </source>
</reference>
<organism evidence="2 3">
    <name type="scientific">Pseudobacteriovorax antillogorgiicola</name>
    <dbReference type="NCBI Taxonomy" id="1513793"/>
    <lineage>
        <taxon>Bacteria</taxon>
        <taxon>Pseudomonadati</taxon>
        <taxon>Bdellovibrionota</taxon>
        <taxon>Oligoflexia</taxon>
        <taxon>Oligoflexales</taxon>
        <taxon>Pseudobacteriovoracaceae</taxon>
        <taxon>Pseudobacteriovorax</taxon>
    </lineage>
</organism>
<feature type="signal peptide" evidence="1">
    <location>
        <begin position="1"/>
        <end position="30"/>
    </location>
</feature>
<keyword evidence="1" id="KW-0732">Signal</keyword>
<evidence type="ECO:0000313" key="2">
    <source>
        <dbReference type="EMBL" id="SMF27478.1"/>
    </source>
</evidence>
<sequence length="184" mass="20161">MLNLISISKSITKILVICAPLLSVSQASFADRIRHCNYAFNAQVKILNSFEEVVRSEVLFIGGQAAGKHGGVQANTARERARERIKSCLKNWISLDRNLSSFEISTCTNQNISGVAGFDIETSGRSLREEIAETLPDLCDSHRGNEVQVIVDNARLLVTGDNRCPSTLNLPRQDLLVGAFCQGL</sequence>
<gene>
    <name evidence="2" type="ORF">SAMN06296036_108230</name>
</gene>
<evidence type="ECO:0000313" key="3">
    <source>
        <dbReference type="Proteomes" id="UP000192907"/>
    </source>
</evidence>
<accession>A0A1Y6BZ38</accession>